<protein>
    <submittedName>
        <fullName evidence="4">Quinoprotein relay system zinc metallohydrolase 1</fullName>
    </submittedName>
</protein>
<keyword evidence="2" id="KW-0732">Signal</keyword>
<keyword evidence="4" id="KW-0378">Hydrolase</keyword>
<organism evidence="4 5">
    <name type="scientific">Neptunomonas qingdaonensis</name>
    <dbReference type="NCBI Taxonomy" id="1045558"/>
    <lineage>
        <taxon>Bacteria</taxon>
        <taxon>Pseudomonadati</taxon>
        <taxon>Pseudomonadota</taxon>
        <taxon>Gammaproteobacteria</taxon>
        <taxon>Oceanospirillales</taxon>
        <taxon>Oceanospirillaceae</taxon>
        <taxon>Neptunomonas</taxon>
    </lineage>
</organism>
<feature type="domain" description="Metallo-beta-lactamase" evidence="3">
    <location>
        <begin position="55"/>
        <end position="239"/>
    </location>
</feature>
<dbReference type="GO" id="GO:0017001">
    <property type="term" value="P:antibiotic catabolic process"/>
    <property type="evidence" value="ECO:0007669"/>
    <property type="project" value="UniProtKB-ARBA"/>
</dbReference>
<dbReference type="PANTHER" id="PTHR42951">
    <property type="entry name" value="METALLO-BETA-LACTAMASE DOMAIN-CONTAINING"/>
    <property type="match status" value="1"/>
</dbReference>
<dbReference type="Proteomes" id="UP000198623">
    <property type="component" value="Unassembled WGS sequence"/>
</dbReference>
<dbReference type="InterPro" id="IPR030811">
    <property type="entry name" value="SoxH-rel_PQQ_1"/>
</dbReference>
<evidence type="ECO:0000256" key="1">
    <source>
        <dbReference type="ARBA" id="ARBA00005250"/>
    </source>
</evidence>
<dbReference type="PANTHER" id="PTHR42951:SF4">
    <property type="entry name" value="ACYL-COENZYME A THIOESTERASE MBLAC2"/>
    <property type="match status" value="1"/>
</dbReference>
<dbReference type="InterPro" id="IPR036866">
    <property type="entry name" value="RibonucZ/Hydroxyglut_hydro"/>
</dbReference>
<dbReference type="InterPro" id="IPR050855">
    <property type="entry name" value="NDM-1-like"/>
</dbReference>
<evidence type="ECO:0000256" key="2">
    <source>
        <dbReference type="SAM" id="SignalP"/>
    </source>
</evidence>
<evidence type="ECO:0000313" key="4">
    <source>
        <dbReference type="EMBL" id="SFF80649.1"/>
    </source>
</evidence>
<dbReference type="SUPFAM" id="SSF56281">
    <property type="entry name" value="Metallo-hydrolase/oxidoreductase"/>
    <property type="match status" value="1"/>
</dbReference>
<name>A0A1I2LQD8_9GAMM</name>
<comment type="similarity">
    <text evidence="1">Belongs to the metallo-beta-lactamase superfamily. Class-B beta-lactamase family.</text>
</comment>
<dbReference type="SMART" id="SM00849">
    <property type="entry name" value="Lactamase_B"/>
    <property type="match status" value="1"/>
</dbReference>
<sequence>MYIMRFVFFTLLISTSYSALAAKLEYQLIPEKIAEDTWLLQGELQDFTRENGGNIVNTAFIVTEEGVVVFDTGPSKRYGEALREAIRSVTDKAVIHVFNSHHHPDHFLGNQAFTEAKIWALPETGKLIAQHGNAFAENMYRLVGDWMRSTEVQLPTQPLDIDQMPLMQVGKHRLRFIAMSGHAGADLAMLDEATGVLFASDIVFFQRALTTPHTPGLDVWQNDLAELETLSFKLIIPGHGPVDKTGKSLQQMQAYLQWLDQTLTHAAEQGLSMNEAMGLPLDSRFEEIALGRSEFIRTVFHLYSRYEEAAF</sequence>
<dbReference type="AlphaFoldDB" id="A0A1I2LQD8"/>
<dbReference type="NCBIfam" id="TIGR04558">
    <property type="entry name" value="SoxH_rel_PQQ_1"/>
    <property type="match status" value="1"/>
</dbReference>
<reference evidence="5" key="1">
    <citation type="submission" date="2016-10" db="EMBL/GenBank/DDBJ databases">
        <authorList>
            <person name="Varghese N."/>
            <person name="Submissions S."/>
        </authorList>
    </citation>
    <scope>NUCLEOTIDE SEQUENCE [LARGE SCALE GENOMIC DNA]</scope>
    <source>
        <strain evidence="5">CGMCC 1.10971</strain>
    </source>
</reference>
<gene>
    <name evidence="4" type="ORF">SAMN05216175_101141</name>
</gene>
<evidence type="ECO:0000313" key="5">
    <source>
        <dbReference type="Proteomes" id="UP000198623"/>
    </source>
</evidence>
<dbReference type="STRING" id="1045558.SAMN05216175_101141"/>
<feature type="signal peptide" evidence="2">
    <location>
        <begin position="1"/>
        <end position="21"/>
    </location>
</feature>
<keyword evidence="5" id="KW-1185">Reference proteome</keyword>
<dbReference type="GO" id="GO:0016787">
    <property type="term" value="F:hydrolase activity"/>
    <property type="evidence" value="ECO:0007669"/>
    <property type="project" value="UniProtKB-KW"/>
</dbReference>
<dbReference type="Gene3D" id="3.60.15.10">
    <property type="entry name" value="Ribonuclease Z/Hydroxyacylglutathione hydrolase-like"/>
    <property type="match status" value="1"/>
</dbReference>
<evidence type="ECO:0000259" key="3">
    <source>
        <dbReference type="SMART" id="SM00849"/>
    </source>
</evidence>
<dbReference type="InterPro" id="IPR001279">
    <property type="entry name" value="Metallo-B-lactamas"/>
</dbReference>
<dbReference type="Pfam" id="PF00753">
    <property type="entry name" value="Lactamase_B"/>
    <property type="match status" value="1"/>
</dbReference>
<dbReference type="EMBL" id="FOOU01000001">
    <property type="protein sequence ID" value="SFF80649.1"/>
    <property type="molecule type" value="Genomic_DNA"/>
</dbReference>
<feature type="chain" id="PRO_5011566547" evidence="2">
    <location>
        <begin position="22"/>
        <end position="311"/>
    </location>
</feature>
<accession>A0A1I2LQD8</accession>
<proteinExistence type="inferred from homology"/>
<dbReference type="CDD" id="cd16282">
    <property type="entry name" value="metallo-hydrolase-like_MBL-fold"/>
    <property type="match status" value="1"/>
</dbReference>